<dbReference type="PROSITE" id="PS51256">
    <property type="entry name" value="GS"/>
    <property type="match status" value="1"/>
</dbReference>
<dbReference type="Gene3D" id="3.30.200.20">
    <property type="entry name" value="Phosphorylase Kinase, domain 1"/>
    <property type="match status" value="1"/>
</dbReference>
<dbReference type="InterPro" id="IPR045860">
    <property type="entry name" value="Snake_toxin-like_sf"/>
</dbReference>
<reference evidence="22" key="1">
    <citation type="journal article" date="2023" name="Mol. Biol. Evol.">
        <title>Third-Generation Sequencing Reveals the Adaptive Role of the Epigenome in Three Deep-Sea Polychaetes.</title>
        <authorList>
            <person name="Perez M."/>
            <person name="Aroh O."/>
            <person name="Sun Y."/>
            <person name="Lan Y."/>
            <person name="Juniper S.K."/>
            <person name="Young C.R."/>
            <person name="Angers B."/>
            <person name="Qian P.Y."/>
        </authorList>
    </citation>
    <scope>NUCLEOTIDE SEQUENCE</scope>
    <source>
        <strain evidence="22">R07B-5</strain>
    </source>
</reference>
<evidence type="ECO:0000256" key="14">
    <source>
        <dbReference type="ARBA" id="ARBA00022842"/>
    </source>
</evidence>
<dbReference type="PROSITE" id="PS00107">
    <property type="entry name" value="PROTEIN_KINASE_ATP"/>
    <property type="match status" value="1"/>
</dbReference>
<evidence type="ECO:0000256" key="15">
    <source>
        <dbReference type="ARBA" id="ARBA00022989"/>
    </source>
</evidence>
<dbReference type="InterPro" id="IPR000719">
    <property type="entry name" value="Prot_kinase_dom"/>
</dbReference>
<keyword evidence="9" id="KW-0479">Metal-binding</keyword>
<keyword evidence="7" id="KW-0808">Transferase</keyword>
<evidence type="ECO:0000256" key="2">
    <source>
        <dbReference type="ARBA" id="ARBA00001946"/>
    </source>
</evidence>
<comment type="cofactor">
    <cofactor evidence="2">
        <name>Mg(2+)</name>
        <dbReference type="ChEBI" id="CHEBI:18420"/>
    </cofactor>
</comment>
<feature type="domain" description="Protein kinase" evidence="20">
    <location>
        <begin position="172"/>
        <end position="315"/>
    </location>
</feature>
<keyword evidence="12" id="KW-0418">Kinase</keyword>
<keyword evidence="16 19" id="KW-0472">Membrane</keyword>
<keyword evidence="14" id="KW-0460">Magnesium</keyword>
<evidence type="ECO:0000256" key="8">
    <source>
        <dbReference type="ARBA" id="ARBA00022692"/>
    </source>
</evidence>
<feature type="transmembrane region" description="Helical" evidence="19">
    <location>
        <begin position="93"/>
        <end position="115"/>
    </location>
</feature>
<comment type="cofactor">
    <cofactor evidence="1">
        <name>Mn(2+)</name>
        <dbReference type="ChEBI" id="CHEBI:29035"/>
    </cofactor>
</comment>
<evidence type="ECO:0000256" key="10">
    <source>
        <dbReference type="ARBA" id="ARBA00022729"/>
    </source>
</evidence>
<evidence type="ECO:0000313" key="22">
    <source>
        <dbReference type="EMBL" id="KAK2171490.1"/>
    </source>
</evidence>
<evidence type="ECO:0000313" key="23">
    <source>
        <dbReference type="Proteomes" id="UP001209878"/>
    </source>
</evidence>
<evidence type="ECO:0000256" key="7">
    <source>
        <dbReference type="ARBA" id="ARBA00022679"/>
    </source>
</evidence>
<evidence type="ECO:0000256" key="13">
    <source>
        <dbReference type="ARBA" id="ARBA00022840"/>
    </source>
</evidence>
<dbReference type="InterPro" id="IPR003605">
    <property type="entry name" value="GS_dom"/>
</dbReference>
<dbReference type="Pfam" id="PF07714">
    <property type="entry name" value="PK_Tyr_Ser-Thr"/>
    <property type="match status" value="1"/>
</dbReference>
<dbReference type="Pfam" id="PF08515">
    <property type="entry name" value="TGF_beta_GS"/>
    <property type="match status" value="1"/>
</dbReference>
<keyword evidence="23" id="KW-1185">Reference proteome</keyword>
<feature type="non-terminal residue" evidence="22">
    <location>
        <position position="315"/>
    </location>
</feature>
<keyword evidence="11 18" id="KW-0547">Nucleotide-binding</keyword>
<keyword evidence="17" id="KW-0675">Receptor</keyword>
<keyword evidence="6" id="KW-0723">Serine/threonine-protein kinase</keyword>
<dbReference type="AlphaFoldDB" id="A0AAD9NIP8"/>
<dbReference type="InterPro" id="IPR011009">
    <property type="entry name" value="Kinase-like_dom_sf"/>
</dbReference>
<name>A0AAD9NIP8_RIDPI</name>
<comment type="similarity">
    <text evidence="4">Belongs to the protein kinase superfamily. TKL Ser/Thr protein kinase family. TGFB receptor subfamily.</text>
</comment>
<dbReference type="FunFam" id="3.30.200.20:FF:000055">
    <property type="entry name" value="Receptor protein serine/threonine kinase"/>
    <property type="match status" value="1"/>
</dbReference>
<dbReference type="GO" id="GO:0005886">
    <property type="term" value="C:plasma membrane"/>
    <property type="evidence" value="ECO:0007669"/>
    <property type="project" value="TreeGrafter"/>
</dbReference>
<evidence type="ECO:0000256" key="11">
    <source>
        <dbReference type="ARBA" id="ARBA00022741"/>
    </source>
</evidence>
<comment type="caution">
    <text evidence="22">The sequence shown here is derived from an EMBL/GenBank/DDBJ whole genome shotgun (WGS) entry which is preliminary data.</text>
</comment>
<dbReference type="EMBL" id="JAODUO010001059">
    <property type="protein sequence ID" value="KAK2171490.1"/>
    <property type="molecule type" value="Genomic_DNA"/>
</dbReference>
<dbReference type="InterPro" id="IPR000333">
    <property type="entry name" value="TGFB_receptor"/>
</dbReference>
<evidence type="ECO:0000256" key="3">
    <source>
        <dbReference type="ARBA" id="ARBA00004479"/>
    </source>
</evidence>
<feature type="domain" description="GS" evidence="21">
    <location>
        <begin position="142"/>
        <end position="171"/>
    </location>
</feature>
<dbReference type="Proteomes" id="UP001209878">
    <property type="component" value="Unassembled WGS sequence"/>
</dbReference>
<evidence type="ECO:0000256" key="12">
    <source>
        <dbReference type="ARBA" id="ARBA00022777"/>
    </source>
</evidence>
<evidence type="ECO:0000256" key="16">
    <source>
        <dbReference type="ARBA" id="ARBA00023136"/>
    </source>
</evidence>
<gene>
    <name evidence="22" type="ORF">NP493_1061g00004</name>
</gene>
<dbReference type="GO" id="GO:0071363">
    <property type="term" value="P:cellular response to growth factor stimulus"/>
    <property type="evidence" value="ECO:0007669"/>
    <property type="project" value="TreeGrafter"/>
</dbReference>
<evidence type="ECO:0000256" key="9">
    <source>
        <dbReference type="ARBA" id="ARBA00022723"/>
    </source>
</evidence>
<keyword evidence="15 19" id="KW-1133">Transmembrane helix</keyword>
<keyword evidence="8 19" id="KW-0812">Transmembrane</keyword>
<sequence length="315" mass="35637">DGIYCYCSDCEVYSGNTTCLLKPEGKCFTSVELDPDDVECRGNLVPHLTPKTILCCDNFDQCNLKLQPVLRDSPTLRPGYTGSEFYRDNVTQIVLLVSVSVCLIILVITVSFVYLRYKKREERQAGYLEEVEHCDTYIPNGESLRELIDQSQSSGSGSGLPLLVQRTIAKQIHLVKSIGKGRYGEVWKGKWRGENIAVKIFFTTEEASWFRETELYQTVLLRHENILGFIAADIKGTGSWTQLFLITDYHEHGSLYDYLKTYTLDSVDMLRLAHSAACGLSHLHTEIFGTRGKCSDLDYYTITHRIFSTGLSTGF</sequence>
<dbReference type="PANTHER" id="PTHR23255">
    <property type="entry name" value="TRANSFORMING GROWTH FACTOR-BETA RECEPTOR TYPE I AND II"/>
    <property type="match status" value="1"/>
</dbReference>
<protein>
    <recommendedName>
        <fullName evidence="5">receptor protein serine/threonine kinase</fullName>
        <ecNumber evidence="5">2.7.11.30</ecNumber>
    </recommendedName>
</protein>
<feature type="binding site" evidence="18">
    <location>
        <position position="199"/>
    </location>
    <ligand>
        <name>ATP</name>
        <dbReference type="ChEBI" id="CHEBI:30616"/>
    </ligand>
</feature>
<evidence type="ECO:0000256" key="5">
    <source>
        <dbReference type="ARBA" id="ARBA00012401"/>
    </source>
</evidence>
<evidence type="ECO:0000256" key="4">
    <source>
        <dbReference type="ARBA" id="ARBA00009605"/>
    </source>
</evidence>
<dbReference type="SMART" id="SM00220">
    <property type="entry name" value="S_TKc"/>
    <property type="match status" value="1"/>
</dbReference>
<evidence type="ECO:0000259" key="20">
    <source>
        <dbReference type="PROSITE" id="PS50011"/>
    </source>
</evidence>
<dbReference type="CDD" id="cd23532">
    <property type="entry name" value="TFP_LU_ECD_BMPR1"/>
    <property type="match status" value="1"/>
</dbReference>
<evidence type="ECO:0000256" key="18">
    <source>
        <dbReference type="PROSITE-ProRule" id="PRU10141"/>
    </source>
</evidence>
<comment type="subcellular location">
    <subcellularLocation>
        <location evidence="3">Membrane</location>
        <topology evidence="3">Single-pass type I membrane protein</topology>
    </subcellularLocation>
</comment>
<keyword evidence="10" id="KW-0732">Signal</keyword>
<dbReference type="Gene3D" id="2.10.60.10">
    <property type="entry name" value="CD59"/>
    <property type="match status" value="1"/>
</dbReference>
<organism evidence="22 23">
    <name type="scientific">Ridgeia piscesae</name>
    <name type="common">Tubeworm</name>
    <dbReference type="NCBI Taxonomy" id="27915"/>
    <lineage>
        <taxon>Eukaryota</taxon>
        <taxon>Metazoa</taxon>
        <taxon>Spiralia</taxon>
        <taxon>Lophotrochozoa</taxon>
        <taxon>Annelida</taxon>
        <taxon>Polychaeta</taxon>
        <taxon>Sedentaria</taxon>
        <taxon>Canalipalpata</taxon>
        <taxon>Sabellida</taxon>
        <taxon>Siboglinidae</taxon>
        <taxon>Ridgeia</taxon>
    </lineage>
</organism>
<dbReference type="GO" id="GO:0005524">
    <property type="term" value="F:ATP binding"/>
    <property type="evidence" value="ECO:0007669"/>
    <property type="project" value="UniProtKB-UniRule"/>
</dbReference>
<dbReference type="PANTHER" id="PTHR23255:SF68">
    <property type="entry name" value="RECEPTOR PROTEIN SERINE_THREONINE KINASE"/>
    <property type="match status" value="1"/>
</dbReference>
<dbReference type="EC" id="2.7.11.30" evidence="5"/>
<evidence type="ECO:0000256" key="6">
    <source>
        <dbReference type="ARBA" id="ARBA00022527"/>
    </source>
</evidence>
<dbReference type="SMART" id="SM00467">
    <property type="entry name" value="GS"/>
    <property type="match status" value="1"/>
</dbReference>
<evidence type="ECO:0000256" key="17">
    <source>
        <dbReference type="ARBA" id="ARBA00023170"/>
    </source>
</evidence>
<evidence type="ECO:0000256" key="19">
    <source>
        <dbReference type="SAM" id="Phobius"/>
    </source>
</evidence>
<dbReference type="GO" id="GO:0043235">
    <property type="term" value="C:receptor complex"/>
    <property type="evidence" value="ECO:0007669"/>
    <property type="project" value="TreeGrafter"/>
</dbReference>
<dbReference type="PROSITE" id="PS50011">
    <property type="entry name" value="PROTEIN_KINASE_DOM"/>
    <property type="match status" value="1"/>
</dbReference>
<keyword evidence="13 18" id="KW-0067">ATP-binding</keyword>
<dbReference type="InterPro" id="IPR001245">
    <property type="entry name" value="Ser-Thr/Tyr_kinase_cat_dom"/>
</dbReference>
<dbReference type="SUPFAM" id="SSF56112">
    <property type="entry name" value="Protein kinase-like (PK-like)"/>
    <property type="match status" value="1"/>
</dbReference>
<proteinExistence type="inferred from homology"/>
<accession>A0AAD9NIP8</accession>
<evidence type="ECO:0000256" key="1">
    <source>
        <dbReference type="ARBA" id="ARBA00001936"/>
    </source>
</evidence>
<dbReference type="InterPro" id="IPR017441">
    <property type="entry name" value="Protein_kinase_ATP_BS"/>
</dbReference>
<evidence type="ECO:0000259" key="21">
    <source>
        <dbReference type="PROSITE" id="PS51256"/>
    </source>
</evidence>
<dbReference type="GO" id="GO:0004675">
    <property type="term" value="F:transmembrane receptor protein serine/threonine kinase activity"/>
    <property type="evidence" value="ECO:0007669"/>
    <property type="project" value="UniProtKB-EC"/>
</dbReference>